<dbReference type="AlphaFoldDB" id="A0A432CP96"/>
<dbReference type="Proteomes" id="UP000280825">
    <property type="component" value="Unassembled WGS sequence"/>
</dbReference>
<dbReference type="EMBL" id="RYDJ01000003">
    <property type="protein sequence ID" value="RTZ06428.1"/>
    <property type="molecule type" value="Genomic_DNA"/>
</dbReference>
<gene>
    <name evidence="1" type="ORF">EKL98_04060</name>
</gene>
<dbReference type="RefSeq" id="WP_126561623.1">
    <property type="nucleotide sequence ID" value="NZ_RYDJ01000003.1"/>
</dbReference>
<keyword evidence="2" id="KW-1185">Reference proteome</keyword>
<protein>
    <submittedName>
        <fullName evidence="1">Uncharacterized protein</fullName>
    </submittedName>
</protein>
<proteinExistence type="predicted"/>
<evidence type="ECO:0000313" key="1">
    <source>
        <dbReference type="EMBL" id="RTZ06428.1"/>
    </source>
</evidence>
<reference evidence="1 2" key="1">
    <citation type="submission" date="2018-12" db="EMBL/GenBank/DDBJ databases">
        <title>Flavobacterium sp. nov., isolated from glacier ice.</title>
        <authorList>
            <person name="Liu Q."/>
            <person name="Xin Y.-H."/>
        </authorList>
    </citation>
    <scope>NUCLEOTIDE SEQUENCE [LARGE SCALE GENOMIC DNA]</scope>
    <source>
        <strain evidence="1 2">RB1N8</strain>
    </source>
</reference>
<accession>A0A432CP96</accession>
<comment type="caution">
    <text evidence="1">The sequence shown here is derived from an EMBL/GenBank/DDBJ whole genome shotgun (WGS) entry which is preliminary data.</text>
</comment>
<name>A0A432CP96_9FLAO</name>
<sequence>MEKKENDIKLISELYNPEYFTVQLGIASDYVTGFKYFIVENEIFLEVLASKNKQKTTFFMVALAEEYKAILAKENR</sequence>
<evidence type="ECO:0000313" key="2">
    <source>
        <dbReference type="Proteomes" id="UP000280825"/>
    </source>
</evidence>
<organism evidence="1 2">
    <name type="scientific">Flavobacterium bomense</name>
    <dbReference type="NCBI Taxonomy" id="2497483"/>
    <lineage>
        <taxon>Bacteria</taxon>
        <taxon>Pseudomonadati</taxon>
        <taxon>Bacteroidota</taxon>
        <taxon>Flavobacteriia</taxon>
        <taxon>Flavobacteriales</taxon>
        <taxon>Flavobacteriaceae</taxon>
        <taxon>Flavobacterium</taxon>
    </lineage>
</organism>